<gene>
    <name evidence="2" type="ORF">DFH08DRAFT_425643</name>
</gene>
<name>A0AAD7EE61_9AGAR</name>
<evidence type="ECO:0000256" key="1">
    <source>
        <dbReference type="SAM" id="MobiDB-lite"/>
    </source>
</evidence>
<protein>
    <submittedName>
        <fullName evidence="2">Uncharacterized protein</fullName>
    </submittedName>
</protein>
<keyword evidence="3" id="KW-1185">Reference proteome</keyword>
<dbReference type="AlphaFoldDB" id="A0AAD7EE61"/>
<evidence type="ECO:0000313" key="2">
    <source>
        <dbReference type="EMBL" id="KAJ7315034.1"/>
    </source>
</evidence>
<dbReference type="Proteomes" id="UP001218218">
    <property type="component" value="Unassembled WGS sequence"/>
</dbReference>
<comment type="caution">
    <text evidence="2">The sequence shown here is derived from an EMBL/GenBank/DDBJ whole genome shotgun (WGS) entry which is preliminary data.</text>
</comment>
<reference evidence="2" key="1">
    <citation type="submission" date="2023-03" db="EMBL/GenBank/DDBJ databases">
        <title>Massive genome expansion in bonnet fungi (Mycena s.s.) driven by repeated elements and novel gene families across ecological guilds.</title>
        <authorList>
            <consortium name="Lawrence Berkeley National Laboratory"/>
            <person name="Harder C.B."/>
            <person name="Miyauchi S."/>
            <person name="Viragh M."/>
            <person name="Kuo A."/>
            <person name="Thoen E."/>
            <person name="Andreopoulos B."/>
            <person name="Lu D."/>
            <person name="Skrede I."/>
            <person name="Drula E."/>
            <person name="Henrissat B."/>
            <person name="Morin E."/>
            <person name="Kohler A."/>
            <person name="Barry K."/>
            <person name="LaButti K."/>
            <person name="Morin E."/>
            <person name="Salamov A."/>
            <person name="Lipzen A."/>
            <person name="Mereny Z."/>
            <person name="Hegedus B."/>
            <person name="Baldrian P."/>
            <person name="Stursova M."/>
            <person name="Weitz H."/>
            <person name="Taylor A."/>
            <person name="Grigoriev I.V."/>
            <person name="Nagy L.G."/>
            <person name="Martin F."/>
            <person name="Kauserud H."/>
        </authorList>
    </citation>
    <scope>NUCLEOTIDE SEQUENCE</scope>
    <source>
        <strain evidence="2">CBHHK002</strain>
    </source>
</reference>
<proteinExistence type="predicted"/>
<dbReference type="EMBL" id="JARIHO010000064">
    <property type="protein sequence ID" value="KAJ7315034.1"/>
    <property type="molecule type" value="Genomic_DNA"/>
</dbReference>
<evidence type="ECO:0000313" key="3">
    <source>
        <dbReference type="Proteomes" id="UP001218218"/>
    </source>
</evidence>
<organism evidence="2 3">
    <name type="scientific">Mycena albidolilacea</name>
    <dbReference type="NCBI Taxonomy" id="1033008"/>
    <lineage>
        <taxon>Eukaryota</taxon>
        <taxon>Fungi</taxon>
        <taxon>Dikarya</taxon>
        <taxon>Basidiomycota</taxon>
        <taxon>Agaricomycotina</taxon>
        <taxon>Agaricomycetes</taxon>
        <taxon>Agaricomycetidae</taxon>
        <taxon>Agaricales</taxon>
        <taxon>Marasmiineae</taxon>
        <taxon>Mycenaceae</taxon>
        <taxon>Mycena</taxon>
    </lineage>
</organism>
<sequence>MSRWRRDTHADRHAASARTRHLRDVIIGARHPPGDLKILVLLRALLIPQGAPALHTLALDVAYITDDHEPLDAHPALVLAVVPSLYMLHAELAFRSGFPFQRCREWSLPRSMLSPPRSAPPRRLRRGHRHPTPSHCAPQALCVIGVMGCCS</sequence>
<feature type="non-terminal residue" evidence="2">
    <location>
        <position position="151"/>
    </location>
</feature>
<feature type="compositionally biased region" description="Basic residues" evidence="1">
    <location>
        <begin position="120"/>
        <end position="132"/>
    </location>
</feature>
<accession>A0AAD7EE61</accession>
<feature type="region of interest" description="Disordered" evidence="1">
    <location>
        <begin position="111"/>
        <end position="133"/>
    </location>
</feature>